<comment type="caution">
    <text evidence="2">The sequence shown here is derived from an EMBL/GenBank/DDBJ whole genome shotgun (WGS) entry which is preliminary data.</text>
</comment>
<reference evidence="2" key="2">
    <citation type="submission" date="2020-09" db="EMBL/GenBank/DDBJ databases">
        <authorList>
            <person name="Sun Q."/>
            <person name="Ohkuma M."/>
        </authorList>
    </citation>
    <scope>NUCLEOTIDE SEQUENCE</scope>
    <source>
        <strain evidence="2">JCM 4637</strain>
    </source>
</reference>
<dbReference type="InterPro" id="IPR029082">
    <property type="entry name" value="Imm35"/>
</dbReference>
<proteinExistence type="predicted"/>
<evidence type="ECO:0000259" key="1">
    <source>
        <dbReference type="Pfam" id="PF15567"/>
    </source>
</evidence>
<reference evidence="2" key="1">
    <citation type="journal article" date="2014" name="Int. J. Syst. Evol. Microbiol.">
        <title>Complete genome sequence of Corynebacterium casei LMG S-19264T (=DSM 44701T), isolated from a smear-ripened cheese.</title>
        <authorList>
            <consortium name="US DOE Joint Genome Institute (JGI-PGF)"/>
            <person name="Walter F."/>
            <person name="Albersmeier A."/>
            <person name="Kalinowski J."/>
            <person name="Ruckert C."/>
        </authorList>
    </citation>
    <scope>NUCLEOTIDE SEQUENCE</scope>
    <source>
        <strain evidence="2">JCM 4637</strain>
    </source>
</reference>
<sequence>MDKESARERAARFLEAGNRTAEMPLALTDGEPQVRGSVLYFDCQSTAYLRTGNWRDLAIGSGPVAVDLETGECRLTGSMETAELGL</sequence>
<dbReference type="Proteomes" id="UP000638353">
    <property type="component" value="Unassembled WGS sequence"/>
</dbReference>
<name>A0A918WTB8_9ACTN</name>
<dbReference type="Pfam" id="PF15567">
    <property type="entry name" value="Imm35"/>
    <property type="match status" value="1"/>
</dbReference>
<accession>A0A918WTB8</accession>
<protein>
    <recommendedName>
        <fullName evidence="1">Immunity protein 35 domain-containing protein</fullName>
    </recommendedName>
</protein>
<gene>
    <name evidence="2" type="ORF">GCM10010334_07790</name>
</gene>
<dbReference type="AlphaFoldDB" id="A0A918WTB8"/>
<dbReference type="EMBL" id="BMVC01000001">
    <property type="protein sequence ID" value="GHC80619.1"/>
    <property type="molecule type" value="Genomic_DNA"/>
</dbReference>
<evidence type="ECO:0000313" key="3">
    <source>
        <dbReference type="Proteomes" id="UP000638353"/>
    </source>
</evidence>
<dbReference type="RefSeq" id="WP_189821215.1">
    <property type="nucleotide sequence ID" value="NZ_BMVC01000001.1"/>
</dbReference>
<evidence type="ECO:0000313" key="2">
    <source>
        <dbReference type="EMBL" id="GHC80619.1"/>
    </source>
</evidence>
<organism evidence="2 3">
    <name type="scientific">Streptomyces finlayi</name>
    <dbReference type="NCBI Taxonomy" id="67296"/>
    <lineage>
        <taxon>Bacteria</taxon>
        <taxon>Bacillati</taxon>
        <taxon>Actinomycetota</taxon>
        <taxon>Actinomycetes</taxon>
        <taxon>Kitasatosporales</taxon>
        <taxon>Streptomycetaceae</taxon>
        <taxon>Streptomyces</taxon>
    </lineage>
</organism>
<feature type="domain" description="Immunity protein 35" evidence="1">
    <location>
        <begin position="5"/>
        <end position="72"/>
    </location>
</feature>